<name>A0A146K719_9EUKA</name>
<feature type="region of interest" description="Disordered" evidence="2">
    <location>
        <begin position="399"/>
        <end position="436"/>
    </location>
</feature>
<feature type="compositionally biased region" description="Polar residues" evidence="2">
    <location>
        <begin position="405"/>
        <end position="436"/>
    </location>
</feature>
<gene>
    <name evidence="3" type="ORF">TPC1_16996</name>
</gene>
<evidence type="ECO:0000313" key="3">
    <source>
        <dbReference type="EMBL" id="JAP91406.1"/>
    </source>
</evidence>
<sequence>KIFKPSTEFKAYRQAAILLDQKYQELLIENNQNKISIEEQANQIMEFNKLTSNLEQENAKLLADIYQLRTSEDLMSKQLQQKEHAIALYQREIQQMQANLDDAQDRAKRITQAAFRIRQQLEKMTDRTNIAERQCAQIQTENGRMNRDLVTQKLSQERTMQEMNRVLQIMEQQKTQHDNEKHRLIAQLMQLKKDDQRGGGYYGSTEELTQNAQKAIETMTKLSSLPLKELNGVAAIDILELQKLLQSIENSKVAEELQNLILVKKVQVRYDKIAQTDTMEDIYLSYAQTKPKKHIEYSRPQLERLDKKVDDKKQDNLQVEVEKSTAEQPKDLSSSHNQVDQNSISPTLQKSKSKLKHTQSTLKNQSESVTNLEEVHFSDCDPLIKQKTQKGKLNNLLKRQIDYQDPNSTPKNPKNTTVERYPTSQERSRSQGINAQNQVNKIINNKLNKQSSEAKLNQIVGKMRPLSKISELRDAKELGIEYELSDDFSDSNNLLERVSIEIVTEPQVSKVKTSTKMNASEEPKQVTPMKNVDQVYRNATGEIVRVRHESKVQTKPNCDATTQTMSREKLLQTQQALKQSQSKNENDEFKLSTRVLLGSDLHLRDPPAKISQQLLEQSMSLVNDQRYSIIKNIPIAKDDYKPIIRSIIANNKELNAIQKGVLQDILTKNIEDPHNEQPSQQFEQPDSFQQILKRPDSKLARLNEKLVKPTNAAVHDHRMNILEFTVLAQSNTVEINESVLEQIKKPNLDQVIPKQQPNIPDDDIIKERQFYLKSLQVIQGDKAHYNRILRHPIEAVSKNQLISFESYKSQQDSVFLDSQDESASIKYKFGYKLENGSVSIAPQLLIKMNIQEEFNAANPLYDATIELFNALVLKNENQTVIQNTLIPMNGQEAKFIQVNFPNQIINVAFQEVSYKIETFQHQNATYQKLPPSIVLKSQSWISKVVHEILKQRVFDTVQQVFYKNRSQKANFTENDFVVVTGSMNFAKFYYLHEYVWHYCQITFGKGLGPLMYLQIVVALKFYVFDDFKLTIFAKCFFMELSPDIFLLYVDFVKNSNNKRNLSVEQAEKLIIQMFPLMPSATKYLLLKELKQLFTVEIPQHLLFEHICRLNNEIKTQSMQNVQKIVQNKDVINFKLFRKLVELAQLDFNPSQMYEFYYCFGNDSMSLDFLATFLSATQFHRFCRFRVELIDNFDQIRGDSLQMSLDHFLLTWNVIKDRIQEEKRKEIDILAEETGQMAEAMQTERGFVNFKKLLLTVVEACERDDEYVEDMMGIIQRW</sequence>
<feature type="non-terminal residue" evidence="3">
    <location>
        <position position="1"/>
    </location>
</feature>
<reference evidence="3" key="1">
    <citation type="submission" date="2015-07" db="EMBL/GenBank/DDBJ databases">
        <title>Adaptation to a free-living lifestyle via gene acquisitions in the diplomonad Trepomonas sp. PC1.</title>
        <authorList>
            <person name="Xu F."/>
            <person name="Jerlstrom-Hultqvist J."/>
            <person name="Kolisko M."/>
            <person name="Simpson A.G.B."/>
            <person name="Roger A.J."/>
            <person name="Svard S.G."/>
            <person name="Andersson J.O."/>
        </authorList>
    </citation>
    <scope>NUCLEOTIDE SEQUENCE</scope>
    <source>
        <strain evidence="3">PC1</strain>
    </source>
</reference>
<protein>
    <submittedName>
        <fullName evidence="3">Uncharacterized protein</fullName>
    </submittedName>
</protein>
<keyword evidence="1" id="KW-0175">Coiled coil</keyword>
<evidence type="ECO:0000256" key="1">
    <source>
        <dbReference type="SAM" id="Coils"/>
    </source>
</evidence>
<organism evidence="3">
    <name type="scientific">Trepomonas sp. PC1</name>
    <dbReference type="NCBI Taxonomy" id="1076344"/>
    <lineage>
        <taxon>Eukaryota</taxon>
        <taxon>Metamonada</taxon>
        <taxon>Diplomonadida</taxon>
        <taxon>Hexamitidae</taxon>
        <taxon>Hexamitinae</taxon>
        <taxon>Trepomonas</taxon>
    </lineage>
</organism>
<feature type="region of interest" description="Disordered" evidence="2">
    <location>
        <begin position="307"/>
        <end position="369"/>
    </location>
</feature>
<feature type="compositionally biased region" description="Basic and acidic residues" evidence="2">
    <location>
        <begin position="307"/>
        <end position="330"/>
    </location>
</feature>
<dbReference type="EMBL" id="GDID01005200">
    <property type="protein sequence ID" value="JAP91406.1"/>
    <property type="molecule type" value="Transcribed_RNA"/>
</dbReference>
<dbReference type="AlphaFoldDB" id="A0A146K719"/>
<feature type="compositionally biased region" description="Polar residues" evidence="2">
    <location>
        <begin position="358"/>
        <end position="369"/>
    </location>
</feature>
<evidence type="ECO:0000256" key="2">
    <source>
        <dbReference type="SAM" id="MobiDB-lite"/>
    </source>
</evidence>
<feature type="coiled-coil region" evidence="1">
    <location>
        <begin position="37"/>
        <end position="194"/>
    </location>
</feature>
<accession>A0A146K719</accession>
<feature type="compositionally biased region" description="Polar residues" evidence="2">
    <location>
        <begin position="331"/>
        <end position="350"/>
    </location>
</feature>
<proteinExistence type="predicted"/>